<evidence type="ECO:0000313" key="2">
    <source>
        <dbReference type="Proteomes" id="UP000190750"/>
    </source>
</evidence>
<evidence type="ECO:0000313" key="1">
    <source>
        <dbReference type="EMBL" id="OOV08168.1"/>
    </source>
</evidence>
<proteinExistence type="predicted"/>
<dbReference type="OrthoDB" id="5295974at2"/>
<comment type="caution">
    <text evidence="1">The sequence shown here is derived from an EMBL/GenBank/DDBJ whole genome shotgun (WGS) entry which is preliminary data.</text>
</comment>
<gene>
    <name evidence="1" type="ORF">RF819_16875</name>
</gene>
<sequence>MRAMHLIIPFAASASQGFADALAKLQLPMLQKLLARLSPLPADIGEERSLSPPHERALAAAMGLPVVDGKIPLAALHAQQTCHSAAPHSAWAFISLCHWQVNTGHVAMSPLPPPALSPTQSDALLAAMQPYFEEDGIRLYADQPGRWLAQGEVFTELATASPDRVVGRNLADWMNNTPQAATLRRLQNEMQMLLYTHPVNDARDTMNLPTVNSFWIHGSGALPLGYQPPAANERPVLIPTLREPALADNWSDWLQAWQALDADEIQALLQATATRQPVRLTLCGERSSRSWHIQPQPVWHKLKSFLGPKPLSELIGTL</sequence>
<dbReference type="AlphaFoldDB" id="A0A1T1AW33"/>
<protein>
    <recommendedName>
        <fullName evidence="3">Phosphoglycerate mutase</fullName>
    </recommendedName>
</protein>
<keyword evidence="2" id="KW-1185">Reference proteome</keyword>
<dbReference type="Proteomes" id="UP000190750">
    <property type="component" value="Unassembled WGS sequence"/>
</dbReference>
<dbReference type="EMBL" id="MTJN01000002">
    <property type="protein sequence ID" value="OOV08168.1"/>
    <property type="molecule type" value="Genomic_DNA"/>
</dbReference>
<evidence type="ECO:0008006" key="3">
    <source>
        <dbReference type="Google" id="ProtNLM"/>
    </source>
</evidence>
<reference evidence="1 2" key="1">
    <citation type="submission" date="2017-01" db="EMBL/GenBank/DDBJ databases">
        <title>Genome sequencing of Rhodoferax fermentans JCM 7819.</title>
        <authorList>
            <person name="Kim Y.J."/>
            <person name="Farh M.E.-A."/>
            <person name="Yang D.-C."/>
        </authorList>
    </citation>
    <scope>NUCLEOTIDE SEQUENCE [LARGE SCALE GENOMIC DNA]</scope>
    <source>
        <strain evidence="1 2">JCM 7819</strain>
    </source>
</reference>
<name>A0A1T1AW33_RHOFE</name>
<dbReference type="STRING" id="28066.RF819_16875"/>
<accession>A0A1T1AW33</accession>
<organism evidence="1 2">
    <name type="scientific">Rhodoferax fermentans</name>
    <dbReference type="NCBI Taxonomy" id="28066"/>
    <lineage>
        <taxon>Bacteria</taxon>
        <taxon>Pseudomonadati</taxon>
        <taxon>Pseudomonadota</taxon>
        <taxon>Betaproteobacteria</taxon>
        <taxon>Burkholderiales</taxon>
        <taxon>Comamonadaceae</taxon>
        <taxon>Rhodoferax</taxon>
    </lineage>
</organism>